<evidence type="ECO:0000313" key="3">
    <source>
        <dbReference type="EMBL" id="MEB3366081.1"/>
    </source>
</evidence>
<evidence type="ECO:0000256" key="1">
    <source>
        <dbReference type="SAM" id="MobiDB-lite"/>
    </source>
</evidence>
<feature type="region of interest" description="Disordered" evidence="1">
    <location>
        <begin position="70"/>
        <end position="106"/>
    </location>
</feature>
<sequence length="106" mass="11146">MSAQETVALVLAQAPPPQDPGGQGEDFGKSSPLGLVLLIVFAIAVVFLIRSMTKHLKKLPVVFDEDKANAAAPAHVKRAEAEAAKRAEESEEPGEAPKTDSDAKAE</sequence>
<comment type="caution">
    <text evidence="3">The sequence shown here is derived from an EMBL/GenBank/DDBJ whole genome shotgun (WGS) entry which is preliminary data.</text>
</comment>
<proteinExistence type="predicted"/>
<dbReference type="RefSeq" id="WP_324263653.1">
    <property type="nucleotide sequence ID" value="NZ_JAWLNX010000001.1"/>
</dbReference>
<keyword evidence="2" id="KW-0812">Transmembrane</keyword>
<keyword evidence="2" id="KW-1133">Transmembrane helix</keyword>
<evidence type="ECO:0000256" key="2">
    <source>
        <dbReference type="SAM" id="Phobius"/>
    </source>
</evidence>
<protein>
    <recommendedName>
        <fullName evidence="5">Preprotein translocase subunit TatA</fullName>
    </recommendedName>
</protein>
<name>A0ABU6A3P1_9PSEU</name>
<dbReference type="EMBL" id="JAWLNX010000001">
    <property type="protein sequence ID" value="MEB3366081.1"/>
    <property type="molecule type" value="Genomic_DNA"/>
</dbReference>
<gene>
    <name evidence="3" type="ORF">R4I43_01565</name>
</gene>
<keyword evidence="4" id="KW-1185">Reference proteome</keyword>
<dbReference type="Proteomes" id="UP001327093">
    <property type="component" value="Unassembled WGS sequence"/>
</dbReference>
<organism evidence="3 4">
    <name type="scientific">Saccharopolyspora mangrovi</name>
    <dbReference type="NCBI Taxonomy" id="3082379"/>
    <lineage>
        <taxon>Bacteria</taxon>
        <taxon>Bacillati</taxon>
        <taxon>Actinomycetota</taxon>
        <taxon>Actinomycetes</taxon>
        <taxon>Pseudonocardiales</taxon>
        <taxon>Pseudonocardiaceae</taxon>
        <taxon>Saccharopolyspora</taxon>
    </lineage>
</organism>
<evidence type="ECO:0000313" key="4">
    <source>
        <dbReference type="Proteomes" id="UP001327093"/>
    </source>
</evidence>
<feature type="compositionally biased region" description="Basic and acidic residues" evidence="1">
    <location>
        <begin position="77"/>
        <end position="88"/>
    </location>
</feature>
<feature type="transmembrane region" description="Helical" evidence="2">
    <location>
        <begin position="30"/>
        <end position="49"/>
    </location>
</feature>
<feature type="compositionally biased region" description="Basic and acidic residues" evidence="1">
    <location>
        <begin position="95"/>
        <end position="106"/>
    </location>
</feature>
<evidence type="ECO:0008006" key="5">
    <source>
        <dbReference type="Google" id="ProtNLM"/>
    </source>
</evidence>
<accession>A0ABU6A3P1</accession>
<keyword evidence="2" id="KW-0472">Membrane</keyword>
<reference evidence="3 4" key="1">
    <citation type="submission" date="2023-10" db="EMBL/GenBank/DDBJ databases">
        <title>Saccharopolyspora sp. nov., isolated from mangrove soil.</title>
        <authorList>
            <person name="Lu Y."/>
            <person name="Liu W."/>
        </authorList>
    </citation>
    <scope>NUCLEOTIDE SEQUENCE [LARGE SCALE GENOMIC DNA]</scope>
    <source>
        <strain evidence="3 4">S2-29</strain>
    </source>
</reference>